<dbReference type="RefSeq" id="WP_089326909.1">
    <property type="nucleotide sequence ID" value="NZ_FZOR01000014.1"/>
</dbReference>
<dbReference type="EMBL" id="FZOR01000014">
    <property type="protein sequence ID" value="SNT01425.1"/>
    <property type="molecule type" value="Genomic_DNA"/>
</dbReference>
<gene>
    <name evidence="1" type="ORF">SAMN05443665_101440</name>
</gene>
<dbReference type="SUPFAM" id="SSF47240">
    <property type="entry name" value="Ferritin-like"/>
    <property type="match status" value="1"/>
</dbReference>
<name>A0A239J6H4_9ACTN</name>
<accession>A0A239J6H4</accession>
<dbReference type="Proteomes" id="UP000198318">
    <property type="component" value="Unassembled WGS sequence"/>
</dbReference>
<dbReference type="InterPro" id="IPR010287">
    <property type="entry name" value="DUF892_YciF-like"/>
</dbReference>
<dbReference type="OrthoDB" id="4334260at2"/>
<proteinExistence type="predicted"/>
<dbReference type="Gene3D" id="1.20.1260.10">
    <property type="match status" value="1"/>
</dbReference>
<evidence type="ECO:0000313" key="1">
    <source>
        <dbReference type="EMBL" id="SNT01425.1"/>
    </source>
</evidence>
<dbReference type="InterPro" id="IPR009078">
    <property type="entry name" value="Ferritin-like_SF"/>
</dbReference>
<dbReference type="Pfam" id="PF05974">
    <property type="entry name" value="DUF892"/>
    <property type="match status" value="1"/>
</dbReference>
<keyword evidence="2" id="KW-1185">Reference proteome</keyword>
<evidence type="ECO:0000313" key="2">
    <source>
        <dbReference type="Proteomes" id="UP000198318"/>
    </source>
</evidence>
<organism evidence="1 2">
    <name type="scientific">Actinomadura meyerae</name>
    <dbReference type="NCBI Taxonomy" id="240840"/>
    <lineage>
        <taxon>Bacteria</taxon>
        <taxon>Bacillati</taxon>
        <taxon>Actinomycetota</taxon>
        <taxon>Actinomycetes</taxon>
        <taxon>Streptosporangiales</taxon>
        <taxon>Thermomonosporaceae</taxon>
        <taxon>Actinomadura</taxon>
    </lineage>
</organism>
<dbReference type="AlphaFoldDB" id="A0A239J6H4"/>
<protein>
    <submittedName>
        <fullName evidence="1">Ferritin-like metal-binding protein YciE</fullName>
    </submittedName>
</protein>
<sequence>MTTIDRQLVGYLKDAHALQEHVEATLSELLTAVAEEPDVCRRLGRYAERTRAHTREIEARLRAHGSAPSIARDAGRLFAAVLEAGLGRARRDPAGRHIRDAYVAAHLQIASAEMLRRVADRAGDAETARIATALCDDAHALSAELSERWDLAVELSLRQHGLRDVPPPGDSGPSGGAR</sequence>
<reference evidence="1 2" key="1">
    <citation type="submission" date="2017-06" db="EMBL/GenBank/DDBJ databases">
        <authorList>
            <person name="Kim H.J."/>
            <person name="Triplett B.A."/>
        </authorList>
    </citation>
    <scope>NUCLEOTIDE SEQUENCE [LARGE SCALE GENOMIC DNA]</scope>
    <source>
        <strain evidence="1 2">DSM 44715</strain>
    </source>
</reference>
<dbReference type="InterPro" id="IPR012347">
    <property type="entry name" value="Ferritin-like"/>
</dbReference>